<evidence type="ECO:0000259" key="15">
    <source>
        <dbReference type="PROSITE" id="PS50222"/>
    </source>
</evidence>
<gene>
    <name evidence="16" type="ORF">ACAT0790_LOCUS60354</name>
</gene>
<dbReference type="InterPro" id="IPR018247">
    <property type="entry name" value="EF_Hand_1_Ca_BS"/>
</dbReference>
<dbReference type="FunFam" id="1.10.238.10:FF:000178">
    <property type="entry name" value="Calmodulin-2 A"/>
    <property type="match status" value="1"/>
</dbReference>
<evidence type="ECO:0000256" key="2">
    <source>
        <dbReference type="ARBA" id="ARBA00005253"/>
    </source>
</evidence>
<dbReference type="InterPro" id="IPR050205">
    <property type="entry name" value="CDPK_Ser/Thr_kinases"/>
</dbReference>
<keyword evidence="5" id="KW-0808">Transferase</keyword>
<dbReference type="Gene3D" id="1.10.238.10">
    <property type="entry name" value="EF-hand"/>
    <property type="match status" value="2"/>
</dbReference>
<feature type="binding site" evidence="12">
    <location>
        <position position="91"/>
    </location>
    <ligand>
        <name>ATP</name>
        <dbReference type="ChEBI" id="CHEBI:30616"/>
    </ligand>
</feature>
<dbReference type="PROSITE" id="PS00108">
    <property type="entry name" value="PROTEIN_KINASE_ST"/>
    <property type="match status" value="1"/>
</dbReference>
<keyword evidence="8" id="KW-0418">Kinase</keyword>
<evidence type="ECO:0000256" key="3">
    <source>
        <dbReference type="ARBA" id="ARBA00011245"/>
    </source>
</evidence>
<dbReference type="InterPro" id="IPR002048">
    <property type="entry name" value="EF_hand_dom"/>
</dbReference>
<feature type="domain" description="Protein kinase" evidence="14">
    <location>
        <begin position="58"/>
        <end position="320"/>
    </location>
</feature>
<evidence type="ECO:0000256" key="10">
    <source>
        <dbReference type="ARBA" id="ARBA00022840"/>
    </source>
</evidence>
<proteinExistence type="inferred from homology"/>
<evidence type="ECO:0000256" key="1">
    <source>
        <dbReference type="ARBA" id="ARBA00001946"/>
    </source>
</evidence>
<dbReference type="GO" id="GO:0005509">
    <property type="term" value="F:calcium ion binding"/>
    <property type="evidence" value="ECO:0007669"/>
    <property type="project" value="InterPro"/>
</dbReference>
<comment type="subunit">
    <text evidence="3">Monomer.</text>
</comment>
<evidence type="ECO:0000256" key="6">
    <source>
        <dbReference type="ARBA" id="ARBA00022737"/>
    </source>
</evidence>
<dbReference type="Gene3D" id="3.30.200.20">
    <property type="entry name" value="Phosphorylase Kinase, domain 1"/>
    <property type="match status" value="1"/>
</dbReference>
<feature type="domain" description="EF-hand" evidence="15">
    <location>
        <begin position="368"/>
        <end position="403"/>
    </location>
</feature>
<dbReference type="PROSITE" id="PS50222">
    <property type="entry name" value="EF_HAND_2"/>
    <property type="match status" value="2"/>
</dbReference>
<comment type="similarity">
    <text evidence="2">Belongs to the centrin family.</text>
</comment>
<dbReference type="PANTHER" id="PTHR24349">
    <property type="entry name" value="SERINE/THREONINE-PROTEIN KINASE"/>
    <property type="match status" value="1"/>
</dbReference>
<dbReference type="PROSITE" id="PS50011">
    <property type="entry name" value="PROTEIN_KINASE_DOM"/>
    <property type="match status" value="1"/>
</dbReference>
<dbReference type="EMBL" id="HBGE01101288">
    <property type="protein sequence ID" value="CAD9183582.1"/>
    <property type="molecule type" value="Transcribed_RNA"/>
</dbReference>
<keyword evidence="7 12" id="KW-0547">Nucleotide-binding</keyword>
<keyword evidence="6" id="KW-0677">Repeat</keyword>
<reference evidence="16" key="1">
    <citation type="submission" date="2021-01" db="EMBL/GenBank/DDBJ databases">
        <authorList>
            <person name="Corre E."/>
            <person name="Pelletier E."/>
            <person name="Niang G."/>
            <person name="Scheremetjew M."/>
            <person name="Finn R."/>
            <person name="Kale V."/>
            <person name="Holt S."/>
            <person name="Cochrane G."/>
            <person name="Meng A."/>
            <person name="Brown T."/>
            <person name="Cohen L."/>
        </authorList>
    </citation>
    <scope>NUCLEOTIDE SEQUENCE</scope>
    <source>
        <strain evidence="16">OF101</strain>
    </source>
</reference>
<evidence type="ECO:0000256" key="4">
    <source>
        <dbReference type="ARBA" id="ARBA00022527"/>
    </source>
</evidence>
<dbReference type="SUPFAM" id="SSF47473">
    <property type="entry name" value="EF-hand"/>
    <property type="match status" value="1"/>
</dbReference>
<evidence type="ECO:0000313" key="16">
    <source>
        <dbReference type="EMBL" id="CAD9183582.1"/>
    </source>
</evidence>
<dbReference type="InterPro" id="IPR011009">
    <property type="entry name" value="Kinase-like_dom_sf"/>
</dbReference>
<evidence type="ECO:0000256" key="5">
    <source>
        <dbReference type="ARBA" id="ARBA00022679"/>
    </source>
</evidence>
<sequence>MGAATSVQDAAVCCGALQGLRKQANSMLPAPTYLQRGAKCTLGHRTANTNSGLIRLYEVDEDTLGKGSFGVVRKTVSKKTGTACVMKTIAKHGMDQDVLAFLANEIAIQEMCDHPNIARIYESFEDPAEIHIAMECCDGGDAFDYLQAQGGCLSEPDAKIMIHELLQAIFYLHSVQHVAHRDVKPENLLLKYRGAPMRDQVVKLIDFGFAQSFEPGESSLSEVCGTPIYMAPETVRDFYCEKCDVWSCGVALFEFLSGDVPFSCTSPQKLLKMAAVRPINLSGSEWDGVSSLAKALLRRMLAKEPGNRLSAGEALQHEWFREPAAPRVGEAGHPCGSGRIAQNLRDFSSLGDFQKAALRLAAYRLDDDHVQEHRSAFRALDANGDGRLTLEELKDGCPELGLSAGEAEGLFRELDVDGSGAIEYTEFLGAAVCKGALPRHACWEAFRVCDRDGSGTIQACEVEEVVERLCSKERSSSKESFTSTSAGSVSSGGSTYGNGSTDGSGADAQELDFTRFMALLRAP</sequence>
<dbReference type="InterPro" id="IPR008271">
    <property type="entry name" value="Ser/Thr_kinase_AS"/>
</dbReference>
<feature type="region of interest" description="Disordered" evidence="13">
    <location>
        <begin position="479"/>
        <end position="507"/>
    </location>
</feature>
<dbReference type="Pfam" id="PF13499">
    <property type="entry name" value="EF-hand_7"/>
    <property type="match status" value="1"/>
</dbReference>
<keyword evidence="10 12" id="KW-0067">ATP-binding</keyword>
<keyword evidence="4" id="KW-0723">Serine/threonine-protein kinase</keyword>
<dbReference type="PROSITE" id="PS00018">
    <property type="entry name" value="EF_HAND_1"/>
    <property type="match status" value="2"/>
</dbReference>
<comment type="similarity">
    <text evidence="11">Belongs to the protein kinase superfamily. Ser/Thr protein kinase family. CDPK subfamily.</text>
</comment>
<dbReference type="Pfam" id="PF13202">
    <property type="entry name" value="EF-hand_5"/>
    <property type="match status" value="1"/>
</dbReference>
<dbReference type="GO" id="GO:0005524">
    <property type="term" value="F:ATP binding"/>
    <property type="evidence" value="ECO:0007669"/>
    <property type="project" value="UniProtKB-UniRule"/>
</dbReference>
<evidence type="ECO:0000256" key="12">
    <source>
        <dbReference type="PROSITE-ProRule" id="PRU10141"/>
    </source>
</evidence>
<dbReference type="InterPro" id="IPR011992">
    <property type="entry name" value="EF-hand-dom_pair"/>
</dbReference>
<dbReference type="PROSITE" id="PS00107">
    <property type="entry name" value="PROTEIN_KINASE_ATP"/>
    <property type="match status" value="1"/>
</dbReference>
<evidence type="ECO:0000256" key="7">
    <source>
        <dbReference type="ARBA" id="ARBA00022741"/>
    </source>
</evidence>
<dbReference type="Pfam" id="PF00069">
    <property type="entry name" value="Pkinase"/>
    <property type="match status" value="1"/>
</dbReference>
<organism evidence="16">
    <name type="scientific">Alexandrium catenella</name>
    <name type="common">Red tide dinoflagellate</name>
    <name type="synonym">Gonyaulax catenella</name>
    <dbReference type="NCBI Taxonomy" id="2925"/>
    <lineage>
        <taxon>Eukaryota</taxon>
        <taxon>Sar</taxon>
        <taxon>Alveolata</taxon>
        <taxon>Dinophyceae</taxon>
        <taxon>Gonyaulacales</taxon>
        <taxon>Pyrocystaceae</taxon>
        <taxon>Alexandrium</taxon>
    </lineage>
</organism>
<dbReference type="AlphaFoldDB" id="A0A7S1WRZ1"/>
<evidence type="ECO:0000256" key="11">
    <source>
        <dbReference type="ARBA" id="ARBA00024334"/>
    </source>
</evidence>
<dbReference type="SMART" id="SM00054">
    <property type="entry name" value="EFh"/>
    <property type="match status" value="3"/>
</dbReference>
<dbReference type="CDD" id="cd05117">
    <property type="entry name" value="STKc_CAMK"/>
    <property type="match status" value="1"/>
</dbReference>
<evidence type="ECO:0000256" key="13">
    <source>
        <dbReference type="SAM" id="MobiDB-lite"/>
    </source>
</evidence>
<accession>A0A7S1WRZ1</accession>
<evidence type="ECO:0000256" key="8">
    <source>
        <dbReference type="ARBA" id="ARBA00022777"/>
    </source>
</evidence>
<dbReference type="InterPro" id="IPR017441">
    <property type="entry name" value="Protein_kinase_ATP_BS"/>
</dbReference>
<comment type="cofactor">
    <cofactor evidence="1">
        <name>Mg(2+)</name>
        <dbReference type="ChEBI" id="CHEBI:18420"/>
    </cofactor>
</comment>
<name>A0A7S1WRZ1_ALECA</name>
<evidence type="ECO:0000259" key="14">
    <source>
        <dbReference type="PROSITE" id="PS50011"/>
    </source>
</evidence>
<feature type="compositionally biased region" description="Low complexity" evidence="13">
    <location>
        <begin position="479"/>
        <end position="493"/>
    </location>
</feature>
<dbReference type="FunFam" id="1.10.510.10:FF:000571">
    <property type="entry name" value="Maternal embryonic leucine zipper kinase"/>
    <property type="match status" value="1"/>
</dbReference>
<dbReference type="GO" id="GO:0004674">
    <property type="term" value="F:protein serine/threonine kinase activity"/>
    <property type="evidence" value="ECO:0007669"/>
    <property type="project" value="UniProtKB-KW"/>
</dbReference>
<dbReference type="SMART" id="SM00220">
    <property type="entry name" value="S_TKc"/>
    <property type="match status" value="1"/>
</dbReference>
<dbReference type="Gene3D" id="1.10.510.10">
    <property type="entry name" value="Transferase(Phosphotransferase) domain 1"/>
    <property type="match status" value="1"/>
</dbReference>
<dbReference type="GO" id="GO:0043226">
    <property type="term" value="C:organelle"/>
    <property type="evidence" value="ECO:0007669"/>
    <property type="project" value="UniProtKB-ARBA"/>
</dbReference>
<dbReference type="CDD" id="cd00051">
    <property type="entry name" value="EFh"/>
    <property type="match status" value="1"/>
</dbReference>
<feature type="domain" description="EF-hand" evidence="15">
    <location>
        <begin position="437"/>
        <end position="472"/>
    </location>
</feature>
<dbReference type="InterPro" id="IPR000719">
    <property type="entry name" value="Prot_kinase_dom"/>
</dbReference>
<protein>
    <recommendedName>
        <fullName evidence="17">Non-specific serine/threonine protein kinase</fullName>
    </recommendedName>
</protein>
<evidence type="ECO:0008006" key="17">
    <source>
        <dbReference type="Google" id="ProtNLM"/>
    </source>
</evidence>
<keyword evidence="9" id="KW-0106">Calcium</keyword>
<evidence type="ECO:0000256" key="9">
    <source>
        <dbReference type="ARBA" id="ARBA00022837"/>
    </source>
</evidence>
<dbReference type="SUPFAM" id="SSF56112">
    <property type="entry name" value="Protein kinase-like (PK-like)"/>
    <property type="match status" value="1"/>
</dbReference>